<evidence type="ECO:0000313" key="1">
    <source>
        <dbReference type="EMBL" id="KAK3770696.1"/>
    </source>
</evidence>
<evidence type="ECO:0000313" key="2">
    <source>
        <dbReference type="Proteomes" id="UP001283361"/>
    </source>
</evidence>
<comment type="caution">
    <text evidence="1">The sequence shown here is derived from an EMBL/GenBank/DDBJ whole genome shotgun (WGS) entry which is preliminary data.</text>
</comment>
<keyword evidence="2" id="KW-1185">Reference proteome</keyword>
<gene>
    <name evidence="1" type="ORF">RRG08_037888</name>
</gene>
<reference evidence="1" key="1">
    <citation type="journal article" date="2023" name="G3 (Bethesda)">
        <title>A reference genome for the long-term kleptoplast-retaining sea slug Elysia crispata morphotype clarki.</title>
        <authorList>
            <person name="Eastman K.E."/>
            <person name="Pendleton A.L."/>
            <person name="Shaikh M.A."/>
            <person name="Suttiyut T."/>
            <person name="Ogas R."/>
            <person name="Tomko P."/>
            <person name="Gavelis G."/>
            <person name="Widhalm J.R."/>
            <person name="Wisecaver J.H."/>
        </authorList>
    </citation>
    <scope>NUCLEOTIDE SEQUENCE</scope>
    <source>
        <strain evidence="1">ECLA1</strain>
    </source>
</reference>
<proteinExistence type="predicted"/>
<accession>A0AAE0ZL07</accession>
<protein>
    <submittedName>
        <fullName evidence="1">Uncharacterized protein</fullName>
    </submittedName>
</protein>
<dbReference type="Proteomes" id="UP001283361">
    <property type="component" value="Unassembled WGS sequence"/>
</dbReference>
<name>A0AAE0ZL07_9GAST</name>
<dbReference type="EMBL" id="JAWDGP010003792">
    <property type="protein sequence ID" value="KAK3770696.1"/>
    <property type="molecule type" value="Genomic_DNA"/>
</dbReference>
<sequence length="121" mass="13752">MTCTIFSLDAGKTGCLISGSYKYKYDHTYKVFFNILKNNRHGDENGSFVERLYVNTAERQSLRKGHTLLRKAFMCAASACSSVVHTRLRAGCWCEELQQKLCGFSAMISWGYIHHFTPLAL</sequence>
<organism evidence="1 2">
    <name type="scientific">Elysia crispata</name>
    <name type="common">lettuce slug</name>
    <dbReference type="NCBI Taxonomy" id="231223"/>
    <lineage>
        <taxon>Eukaryota</taxon>
        <taxon>Metazoa</taxon>
        <taxon>Spiralia</taxon>
        <taxon>Lophotrochozoa</taxon>
        <taxon>Mollusca</taxon>
        <taxon>Gastropoda</taxon>
        <taxon>Heterobranchia</taxon>
        <taxon>Euthyneura</taxon>
        <taxon>Panpulmonata</taxon>
        <taxon>Sacoglossa</taxon>
        <taxon>Placobranchoidea</taxon>
        <taxon>Plakobranchidae</taxon>
        <taxon>Elysia</taxon>
    </lineage>
</organism>
<dbReference type="AlphaFoldDB" id="A0AAE0ZL07"/>